<organism evidence="2 3">
    <name type="scientific">Ophiostoma piceae (strain UAMH 11346)</name>
    <name type="common">Sap stain fungus</name>
    <dbReference type="NCBI Taxonomy" id="1262450"/>
    <lineage>
        <taxon>Eukaryota</taxon>
        <taxon>Fungi</taxon>
        <taxon>Dikarya</taxon>
        <taxon>Ascomycota</taxon>
        <taxon>Pezizomycotina</taxon>
        <taxon>Sordariomycetes</taxon>
        <taxon>Sordariomycetidae</taxon>
        <taxon>Ophiostomatales</taxon>
        <taxon>Ophiostomataceae</taxon>
        <taxon>Ophiostoma</taxon>
    </lineage>
</organism>
<feature type="compositionally biased region" description="Pro residues" evidence="1">
    <location>
        <begin position="96"/>
        <end position="113"/>
    </location>
</feature>
<dbReference type="VEuPathDB" id="FungiDB:F503_05641"/>
<feature type="compositionally biased region" description="Low complexity" evidence="1">
    <location>
        <begin position="182"/>
        <end position="207"/>
    </location>
</feature>
<dbReference type="AlphaFoldDB" id="S3CEM3"/>
<gene>
    <name evidence="2" type="ORF">F503_05641</name>
</gene>
<dbReference type="eggNOG" id="ENOG502RKZT">
    <property type="taxonomic scope" value="Eukaryota"/>
</dbReference>
<feature type="compositionally biased region" description="Polar residues" evidence="1">
    <location>
        <begin position="82"/>
        <end position="93"/>
    </location>
</feature>
<accession>S3CEM3</accession>
<dbReference type="HOGENOM" id="CLU_1138306_0_0_1"/>
<feature type="compositionally biased region" description="Basic residues" evidence="1">
    <location>
        <begin position="233"/>
        <end position="244"/>
    </location>
</feature>
<keyword evidence="3" id="KW-1185">Reference proteome</keyword>
<feature type="compositionally biased region" description="Polar residues" evidence="1">
    <location>
        <begin position="157"/>
        <end position="181"/>
    </location>
</feature>
<name>S3CEM3_OPHP1</name>
<sequence>MTDRDGAQEHIATQGKGSADYQEYTDDEDQTKDQLSEMASLQHQRQPWTPVSTRSRRRLSVLPTPPSSGANQRLRLRRQDPPTASQTQPTRALSPTPAPAPEQLPHAPSPPPLRRQSLPQTAVPNTPRISREESPDVLPLPHGQQFCSCCRRRPDQTDQTGQGHVQTEQEATDGTSTCAVHSTQSRGSSRSSQGSGSQTGSLDSQGSKSGGHADRHSRESDSLSKMDSQLRDARKHMERRRQYQ</sequence>
<evidence type="ECO:0000313" key="2">
    <source>
        <dbReference type="EMBL" id="EPE10546.1"/>
    </source>
</evidence>
<dbReference type="EMBL" id="KE148146">
    <property type="protein sequence ID" value="EPE10546.1"/>
    <property type="molecule type" value="Genomic_DNA"/>
</dbReference>
<feature type="compositionally biased region" description="Polar residues" evidence="1">
    <location>
        <begin position="37"/>
        <end position="47"/>
    </location>
</feature>
<feature type="compositionally biased region" description="Basic and acidic residues" evidence="1">
    <location>
        <begin position="211"/>
        <end position="232"/>
    </location>
</feature>
<proteinExistence type="predicted"/>
<feature type="region of interest" description="Disordered" evidence="1">
    <location>
        <begin position="1"/>
        <end position="244"/>
    </location>
</feature>
<evidence type="ECO:0000313" key="3">
    <source>
        <dbReference type="Proteomes" id="UP000016923"/>
    </source>
</evidence>
<reference evidence="2 3" key="1">
    <citation type="journal article" date="2013" name="BMC Genomics">
        <title>The genome and transcriptome of the pine saprophyte Ophiostoma piceae, and a comparison with the bark beetle-associated pine pathogen Grosmannia clavigera.</title>
        <authorList>
            <person name="Haridas S."/>
            <person name="Wang Y."/>
            <person name="Lim L."/>
            <person name="Massoumi Alamouti S."/>
            <person name="Jackman S."/>
            <person name="Docking R."/>
            <person name="Robertson G."/>
            <person name="Birol I."/>
            <person name="Bohlmann J."/>
            <person name="Breuil C."/>
        </authorList>
    </citation>
    <scope>NUCLEOTIDE SEQUENCE [LARGE SCALE GENOMIC DNA]</scope>
    <source>
        <strain evidence="2 3">UAMH 11346</strain>
    </source>
</reference>
<dbReference type="Proteomes" id="UP000016923">
    <property type="component" value="Unassembled WGS sequence"/>
</dbReference>
<evidence type="ECO:0000256" key="1">
    <source>
        <dbReference type="SAM" id="MobiDB-lite"/>
    </source>
</evidence>
<protein>
    <submittedName>
        <fullName evidence="2">Uncharacterized protein</fullName>
    </submittedName>
</protein>